<dbReference type="InterPro" id="IPR029787">
    <property type="entry name" value="Nucleotide_cyclase"/>
</dbReference>
<accession>A0A1J4KIL2</accession>
<comment type="caution">
    <text evidence="1">The sequence shown here is derived from an EMBL/GenBank/DDBJ whole genome shotgun (WGS) entry which is preliminary data.</text>
</comment>
<keyword evidence="2" id="KW-1185">Reference proteome</keyword>
<reference evidence="1" key="1">
    <citation type="submission" date="2016-10" db="EMBL/GenBank/DDBJ databases">
        <authorList>
            <person name="Benchimol M."/>
            <person name="Almeida L.G."/>
            <person name="Vasconcelos A.T."/>
            <person name="Perreira-Neves A."/>
            <person name="Rosa I.A."/>
            <person name="Tasca T."/>
            <person name="Bogo M.R."/>
            <person name="de Souza W."/>
        </authorList>
    </citation>
    <scope>NUCLEOTIDE SEQUENCE [LARGE SCALE GENOMIC DNA]</scope>
    <source>
        <strain evidence="1">K</strain>
    </source>
</reference>
<protein>
    <submittedName>
        <fullName evidence="1">Uncharacterized protein</fullName>
    </submittedName>
</protein>
<proteinExistence type="predicted"/>
<evidence type="ECO:0000313" key="2">
    <source>
        <dbReference type="Proteomes" id="UP000179807"/>
    </source>
</evidence>
<organism evidence="1 2">
    <name type="scientific">Tritrichomonas foetus</name>
    <dbReference type="NCBI Taxonomy" id="1144522"/>
    <lineage>
        <taxon>Eukaryota</taxon>
        <taxon>Metamonada</taxon>
        <taxon>Parabasalia</taxon>
        <taxon>Tritrichomonadida</taxon>
        <taxon>Tritrichomonadidae</taxon>
        <taxon>Tritrichomonas</taxon>
    </lineage>
</organism>
<name>A0A1J4KIL2_9EUKA</name>
<dbReference type="SUPFAM" id="SSF55073">
    <property type="entry name" value="Nucleotide cyclase"/>
    <property type="match status" value="1"/>
</dbReference>
<dbReference type="GeneID" id="94837047"/>
<dbReference type="VEuPathDB" id="TrichDB:TRFO_22065"/>
<dbReference type="EMBL" id="MLAK01000647">
    <property type="protein sequence ID" value="OHT09149.1"/>
    <property type="molecule type" value="Genomic_DNA"/>
</dbReference>
<dbReference type="AlphaFoldDB" id="A0A1J4KIL2"/>
<sequence length="315" mass="35380">MWVVTSRLRTPYNSVVESKWNLKDDDCIDVDVDLVLRFNDESLQSKLNALLSGSIMLVEPTETSVVVVSTETTVPTLVSMFPVKERKEVKQAIIVIVDTSKHHEKMALLEKERQAARDLQLGMYPKAIASKINIDNNELIFIGKRITLVAIQLANMNDILQAEDPPAKLALFRRKVMETINPEPNGDHVKTLGSFEFVIFNITGGSEIIETYKQAIEFCRKLSNILKEDQLIAKFGFTSDSKVPMGMLDQNHMSFDVFGRCMHLGKSLANAALPNTIMVDILDCNSVQSIVKTQLTKKEIISKGTKVTAFEYELK</sequence>
<dbReference type="RefSeq" id="XP_068362285.1">
    <property type="nucleotide sequence ID" value="XM_068502343.1"/>
</dbReference>
<dbReference type="Proteomes" id="UP000179807">
    <property type="component" value="Unassembled WGS sequence"/>
</dbReference>
<evidence type="ECO:0000313" key="1">
    <source>
        <dbReference type="EMBL" id="OHT09149.1"/>
    </source>
</evidence>
<gene>
    <name evidence="1" type="ORF">TRFO_22065</name>
</gene>